<keyword evidence="3" id="KW-0540">Nuclease</keyword>
<protein>
    <submittedName>
        <fullName evidence="3">HNH endonuclease</fullName>
    </submittedName>
</protein>
<keyword evidence="4" id="KW-1185">Reference proteome</keyword>
<evidence type="ECO:0000313" key="3">
    <source>
        <dbReference type="EMBL" id="MFC0676076.1"/>
    </source>
</evidence>
<reference evidence="3 4" key="1">
    <citation type="submission" date="2024-09" db="EMBL/GenBank/DDBJ databases">
        <authorList>
            <person name="Sun Q."/>
            <person name="Mori K."/>
        </authorList>
    </citation>
    <scope>NUCLEOTIDE SEQUENCE [LARGE SCALE GENOMIC DNA]</scope>
    <source>
        <strain evidence="3 4">CICC 10874</strain>
    </source>
</reference>
<dbReference type="Pfam" id="PF01844">
    <property type="entry name" value="HNH"/>
    <property type="match status" value="1"/>
</dbReference>
<proteinExistence type="predicted"/>
<feature type="compositionally biased region" description="Basic and acidic residues" evidence="1">
    <location>
        <begin position="470"/>
        <end position="486"/>
    </location>
</feature>
<dbReference type="RefSeq" id="WP_376983120.1">
    <property type="nucleotide sequence ID" value="NZ_JBHLSV010000039.1"/>
</dbReference>
<dbReference type="InterPro" id="IPR003615">
    <property type="entry name" value="HNH_nuc"/>
</dbReference>
<evidence type="ECO:0000313" key="4">
    <source>
        <dbReference type="Proteomes" id="UP001589793"/>
    </source>
</evidence>
<dbReference type="SMART" id="SM00507">
    <property type="entry name" value="HNHc"/>
    <property type="match status" value="1"/>
</dbReference>
<organism evidence="3 4">
    <name type="scientific">Brachybacterium hainanense</name>
    <dbReference type="NCBI Taxonomy" id="1541174"/>
    <lineage>
        <taxon>Bacteria</taxon>
        <taxon>Bacillati</taxon>
        <taxon>Actinomycetota</taxon>
        <taxon>Actinomycetes</taxon>
        <taxon>Micrococcales</taxon>
        <taxon>Dermabacteraceae</taxon>
        <taxon>Brachybacterium</taxon>
    </lineage>
</organism>
<dbReference type="EMBL" id="JBHLSV010000039">
    <property type="protein sequence ID" value="MFC0676076.1"/>
    <property type="molecule type" value="Genomic_DNA"/>
</dbReference>
<dbReference type="Proteomes" id="UP001589793">
    <property type="component" value="Unassembled WGS sequence"/>
</dbReference>
<dbReference type="GO" id="GO:0004519">
    <property type="term" value="F:endonuclease activity"/>
    <property type="evidence" value="ECO:0007669"/>
    <property type="project" value="UniProtKB-KW"/>
</dbReference>
<dbReference type="InterPro" id="IPR002711">
    <property type="entry name" value="HNH"/>
</dbReference>
<feature type="domain" description="HNH nuclease" evidence="2">
    <location>
        <begin position="307"/>
        <end position="360"/>
    </location>
</feature>
<comment type="caution">
    <text evidence="3">The sequence shown here is derived from an EMBL/GenBank/DDBJ whole genome shotgun (WGS) entry which is preliminary data.</text>
</comment>
<feature type="region of interest" description="Disordered" evidence="1">
    <location>
        <begin position="438"/>
        <end position="575"/>
    </location>
</feature>
<keyword evidence="3" id="KW-0378">Hydrolase</keyword>
<dbReference type="Gene3D" id="1.10.30.50">
    <property type="match status" value="1"/>
</dbReference>
<gene>
    <name evidence="3" type="ORF">ACFFF6_19165</name>
</gene>
<name>A0ABV6RGH0_9MICO</name>
<accession>A0ABV6RGH0</accession>
<keyword evidence="3" id="KW-0255">Endonuclease</keyword>
<dbReference type="CDD" id="cd00085">
    <property type="entry name" value="HNHc"/>
    <property type="match status" value="1"/>
</dbReference>
<evidence type="ECO:0000256" key="1">
    <source>
        <dbReference type="SAM" id="MobiDB-lite"/>
    </source>
</evidence>
<evidence type="ECO:0000259" key="2">
    <source>
        <dbReference type="SMART" id="SM00507"/>
    </source>
</evidence>
<sequence>MRDLVAARGPAAAQLLETLALLRVGPEGDETPGPEMDVEALAAATALRVSITQAEYAVRDADNAVTDLPALLEALRDGILPEAWMTLVLKKSRHLTRVSRRVLDQIIPDWDLARMSPETFRTHLMALVRWLEDQESRDEDEAAPVERSVSLVPLPKGLACLQVVGPAPELAQAARRLDVTARAIRDAQRAALREGTEIPYDIDGTVAAAGAPLRLSVLRYLLATRAPLDPGGVVVPEDRFRVTVTVPALTLLGETDAPGVLDGHVPVPADLARILAGGEETWYRVLTDPGNGAFLPLPATTYRPTARMLEHLRLRGPRCAVPSCHRLVTDAAECDHIQEYLTGGVTAVENLHLLCRHHHQQKTAGLLDPVRLHEAGTTPGGQRVPGATRWRIGTEADPLGYATIHDDVDLVGTLALKALDVHYLEHSASLCDRSCLQPRHTRAPGIGKPPGTQNPSGHGGGDPPGSISTPREKSPGDMIRCARGDDAGNDDAGTDGARSSSAAEGIENPQSPPETTRSFISGPSLAERHDQEIAHALTPDLDAAPGATAPARRHRSSGPGRTPDEPFTSYGDPPF</sequence>